<dbReference type="GO" id="GO:0004518">
    <property type="term" value="F:nuclease activity"/>
    <property type="evidence" value="ECO:0007669"/>
    <property type="project" value="UniProtKB-KW"/>
</dbReference>
<evidence type="ECO:0000256" key="5">
    <source>
        <dbReference type="ARBA" id="ARBA00023204"/>
    </source>
</evidence>
<dbReference type="PROSITE" id="PS50164">
    <property type="entry name" value="GIY_YIG"/>
    <property type="match status" value="1"/>
</dbReference>
<evidence type="ECO:0000256" key="7">
    <source>
        <dbReference type="ARBA" id="ARBA00040756"/>
    </source>
</evidence>
<dbReference type="STRING" id="758825.SAMN02982985_02971"/>
<organism evidence="11 12">
    <name type="scientific">Rugamonas rubra</name>
    <dbReference type="NCBI Taxonomy" id="758825"/>
    <lineage>
        <taxon>Bacteria</taxon>
        <taxon>Pseudomonadati</taxon>
        <taxon>Pseudomonadota</taxon>
        <taxon>Betaproteobacteria</taxon>
        <taxon>Burkholderiales</taxon>
        <taxon>Oxalobacteraceae</taxon>
        <taxon>Telluria group</taxon>
        <taxon>Rugamonas</taxon>
    </lineage>
</organism>
<dbReference type="GO" id="GO:0016787">
    <property type="term" value="F:hydrolase activity"/>
    <property type="evidence" value="ECO:0007669"/>
    <property type="project" value="UniProtKB-KW"/>
</dbReference>
<evidence type="ECO:0000313" key="12">
    <source>
        <dbReference type="Proteomes" id="UP000199470"/>
    </source>
</evidence>
<evidence type="ECO:0000256" key="2">
    <source>
        <dbReference type="ARBA" id="ARBA00022769"/>
    </source>
</evidence>
<proteinExistence type="predicted"/>
<evidence type="ECO:0000256" key="3">
    <source>
        <dbReference type="ARBA" id="ARBA00022801"/>
    </source>
</evidence>
<keyword evidence="6" id="KW-0742">SOS response</keyword>
<reference evidence="11 12" key="1">
    <citation type="submission" date="2016-10" db="EMBL/GenBank/DDBJ databases">
        <authorList>
            <person name="de Groot N.N."/>
        </authorList>
    </citation>
    <scope>NUCLEOTIDE SEQUENCE [LARGE SCALE GENOMIC DNA]</scope>
    <source>
        <strain evidence="11 12">ATCC 43154</strain>
    </source>
</reference>
<evidence type="ECO:0000259" key="10">
    <source>
        <dbReference type="PROSITE" id="PS50164"/>
    </source>
</evidence>
<dbReference type="AlphaFoldDB" id="A0A1I4NHU1"/>
<evidence type="ECO:0000256" key="1">
    <source>
        <dbReference type="ARBA" id="ARBA00022763"/>
    </source>
</evidence>
<dbReference type="Gene3D" id="3.40.1440.10">
    <property type="entry name" value="GIY-YIG endonuclease"/>
    <property type="match status" value="1"/>
</dbReference>
<keyword evidence="12" id="KW-1185">Reference proteome</keyword>
<dbReference type="CDD" id="cd10434">
    <property type="entry name" value="GIY-YIG_UvrC_Cho"/>
    <property type="match status" value="1"/>
</dbReference>
<dbReference type="SMART" id="SM00465">
    <property type="entry name" value="GIYc"/>
    <property type="match status" value="1"/>
</dbReference>
<dbReference type="PANTHER" id="PTHR30562">
    <property type="entry name" value="UVRC/OXIDOREDUCTASE"/>
    <property type="match status" value="1"/>
</dbReference>
<dbReference type="InterPro" id="IPR035901">
    <property type="entry name" value="GIY-YIG_endonuc_sf"/>
</dbReference>
<feature type="domain" description="GIY-YIG" evidence="10">
    <location>
        <begin position="36"/>
        <end position="110"/>
    </location>
</feature>
<dbReference type="GO" id="GO:0006289">
    <property type="term" value="P:nucleotide-excision repair"/>
    <property type="evidence" value="ECO:0007669"/>
    <property type="project" value="InterPro"/>
</dbReference>
<dbReference type="SUPFAM" id="SSF82771">
    <property type="entry name" value="GIY-YIG endonuclease"/>
    <property type="match status" value="1"/>
</dbReference>
<evidence type="ECO:0000256" key="6">
    <source>
        <dbReference type="ARBA" id="ARBA00023236"/>
    </source>
</evidence>
<gene>
    <name evidence="11" type="ORF">SAMN02982985_02971</name>
</gene>
<dbReference type="InterPro" id="IPR000305">
    <property type="entry name" value="GIY-YIG_endonuc"/>
</dbReference>
<keyword evidence="3" id="KW-0378">Hydrolase</keyword>
<evidence type="ECO:0000313" key="11">
    <source>
        <dbReference type="EMBL" id="SFM14887.1"/>
    </source>
</evidence>
<dbReference type="GO" id="GO:0009432">
    <property type="term" value="P:SOS response"/>
    <property type="evidence" value="ECO:0007669"/>
    <property type="project" value="UniProtKB-KW"/>
</dbReference>
<dbReference type="Proteomes" id="UP000199470">
    <property type="component" value="Unassembled WGS sequence"/>
</dbReference>
<protein>
    <recommendedName>
        <fullName evidence="7">Excinuclease cho</fullName>
    </recommendedName>
    <alternativeName>
        <fullName evidence="9">Endonuclease cho</fullName>
    </alternativeName>
    <alternativeName>
        <fullName evidence="8">UvrC homolog protein</fullName>
    </alternativeName>
</protein>
<keyword evidence="4" id="KW-0267">Excision nuclease</keyword>
<keyword evidence="2" id="KW-0228">DNA excision</keyword>
<evidence type="ECO:0000256" key="9">
    <source>
        <dbReference type="ARBA" id="ARBA00042732"/>
    </source>
</evidence>
<dbReference type="InterPro" id="IPR047296">
    <property type="entry name" value="GIY-YIG_UvrC_Cho"/>
</dbReference>
<dbReference type="EMBL" id="FOTW01000013">
    <property type="protein sequence ID" value="SFM14887.1"/>
    <property type="molecule type" value="Genomic_DNA"/>
</dbReference>
<evidence type="ECO:0000256" key="4">
    <source>
        <dbReference type="ARBA" id="ARBA00022881"/>
    </source>
</evidence>
<dbReference type="GO" id="GO:0009380">
    <property type="term" value="C:excinuclease repair complex"/>
    <property type="evidence" value="ECO:0007669"/>
    <property type="project" value="TreeGrafter"/>
</dbReference>
<evidence type="ECO:0000256" key="8">
    <source>
        <dbReference type="ARBA" id="ARBA00042138"/>
    </source>
</evidence>
<name>A0A1I4NHU1_9BURK</name>
<sequence>MRTHVSSVGLLIHGDPALSFSYPEHIERASLDALPSQPGVYLFRDEAGVAIYVGKSVNVRSRVLSHLRTPDESQMLQRTRRVDFERCGGELGALLRESQLIKQLQPVFNQKLRRLREMCSWRLDGGAPQLVFARDCDFAATEGLHGLYGSRASAQQALRELADAHGLCAGVLGLEPLARGRPCFARQLGRCGGACVGEAVAEHAARVGAALLPWRVAPWPYAGPVGIVEESDGLRQVQLVDRWCYLGPQAAGRKRAPPRAVAQFDIDVYQILAKPLLRGDLTLVLLNEPLGNASGGQVDAAGGASAPTAFAPVRRTRSFR</sequence>
<keyword evidence="5" id="KW-0234">DNA repair</keyword>
<accession>A0A1I4NHU1</accession>
<keyword evidence="1" id="KW-0227">DNA damage</keyword>
<dbReference type="PANTHER" id="PTHR30562:SF10">
    <property type="entry name" value="EXCINUCLEASE CHO"/>
    <property type="match status" value="1"/>
</dbReference>
<dbReference type="InterPro" id="IPR050066">
    <property type="entry name" value="UvrABC_protein_C"/>
</dbReference>
<dbReference type="RefSeq" id="WP_174900540.1">
    <property type="nucleotide sequence ID" value="NZ_FOTW01000013.1"/>
</dbReference>